<accession>A0A4Q0SS68</accession>
<proteinExistence type="predicted"/>
<gene>
    <name evidence="1" type="ORF">XH94_05875</name>
</gene>
<evidence type="ECO:0000313" key="2">
    <source>
        <dbReference type="Proteomes" id="UP000290565"/>
    </source>
</evidence>
<dbReference type="RefSeq" id="WP_128943785.1">
    <property type="nucleotide sequence ID" value="NZ_LBJM01000011.1"/>
</dbReference>
<dbReference type="EMBL" id="LBJM01000011">
    <property type="protein sequence ID" value="RXH41820.1"/>
    <property type="molecule type" value="Genomic_DNA"/>
</dbReference>
<sequence length="110" mass="12128">MSQERWALLVAFPKSELQIGDGACAWFGDLFAVLRLGFNDLPINVLPAALDTRSETVEAAARPCYQSTRQLASTAIDPALATTHVAGPKATIEHMVSRKIVAWRRNAYDW</sequence>
<evidence type="ECO:0000313" key="1">
    <source>
        <dbReference type="EMBL" id="RXH41820.1"/>
    </source>
</evidence>
<protein>
    <submittedName>
        <fullName evidence="1">Uncharacterized protein</fullName>
    </submittedName>
</protein>
<dbReference type="AlphaFoldDB" id="A0A4Q0SS68"/>
<organism evidence="1 2">
    <name type="scientific">Bradyrhizobium zhanjiangense</name>
    <dbReference type="NCBI Taxonomy" id="1325107"/>
    <lineage>
        <taxon>Bacteria</taxon>
        <taxon>Pseudomonadati</taxon>
        <taxon>Pseudomonadota</taxon>
        <taxon>Alphaproteobacteria</taxon>
        <taxon>Hyphomicrobiales</taxon>
        <taxon>Nitrobacteraceae</taxon>
        <taxon>Bradyrhizobium</taxon>
    </lineage>
</organism>
<reference evidence="1 2" key="1">
    <citation type="submission" date="2015-04" db="EMBL/GenBank/DDBJ databases">
        <title>Comparative genomics of rhizobia nodulating Arachis hypogaea in China.</title>
        <authorList>
            <person name="Li Y."/>
        </authorList>
    </citation>
    <scope>NUCLEOTIDE SEQUENCE [LARGE SCALE GENOMIC DNA]</scope>
    <source>
        <strain evidence="1 2">CCBAU 51787</strain>
    </source>
</reference>
<dbReference type="Proteomes" id="UP000290565">
    <property type="component" value="Unassembled WGS sequence"/>
</dbReference>
<comment type="caution">
    <text evidence="1">The sequence shown here is derived from an EMBL/GenBank/DDBJ whole genome shotgun (WGS) entry which is preliminary data.</text>
</comment>
<name>A0A4Q0SS68_9BRAD</name>